<evidence type="ECO:0000313" key="3">
    <source>
        <dbReference type="Proteomes" id="UP000521943"/>
    </source>
</evidence>
<gene>
    <name evidence="2" type="ORF">DFP72DRAFT_454132</name>
</gene>
<keyword evidence="3" id="KW-1185">Reference proteome</keyword>
<dbReference type="Proteomes" id="UP000521943">
    <property type="component" value="Unassembled WGS sequence"/>
</dbReference>
<organism evidence="2 3">
    <name type="scientific">Ephemerocybe angulata</name>
    <dbReference type="NCBI Taxonomy" id="980116"/>
    <lineage>
        <taxon>Eukaryota</taxon>
        <taxon>Fungi</taxon>
        <taxon>Dikarya</taxon>
        <taxon>Basidiomycota</taxon>
        <taxon>Agaricomycotina</taxon>
        <taxon>Agaricomycetes</taxon>
        <taxon>Agaricomycetidae</taxon>
        <taxon>Agaricales</taxon>
        <taxon>Agaricineae</taxon>
        <taxon>Psathyrellaceae</taxon>
        <taxon>Ephemerocybe</taxon>
    </lineage>
</organism>
<accession>A0A8H6HSP6</accession>
<dbReference type="EMBL" id="JACGCI010000044">
    <property type="protein sequence ID" value="KAF6752475.1"/>
    <property type="molecule type" value="Genomic_DNA"/>
</dbReference>
<evidence type="ECO:0000256" key="1">
    <source>
        <dbReference type="SAM" id="SignalP"/>
    </source>
</evidence>
<feature type="chain" id="PRO_5034905538" evidence="1">
    <location>
        <begin position="20"/>
        <end position="124"/>
    </location>
</feature>
<evidence type="ECO:0000313" key="2">
    <source>
        <dbReference type="EMBL" id="KAF6752475.1"/>
    </source>
</evidence>
<keyword evidence="1" id="KW-0732">Signal</keyword>
<comment type="caution">
    <text evidence="2">The sequence shown here is derived from an EMBL/GenBank/DDBJ whole genome shotgun (WGS) entry which is preliminary data.</text>
</comment>
<proteinExistence type="predicted"/>
<sequence>MKYLAAVLLLAASVASNLGAYAVGSLDCNTSGASPLTSDAIASVDSWHNDNSECCQTSSTPCVTILTHGTASVNLCGRQGFCTDKPTVASVVGQLALICAQGSPEKSGGRVILQNGLSVELFHS</sequence>
<protein>
    <submittedName>
        <fullName evidence="2">Uncharacterized protein</fullName>
    </submittedName>
</protein>
<name>A0A8H6HSP6_9AGAR</name>
<reference evidence="2 3" key="1">
    <citation type="submission" date="2020-07" db="EMBL/GenBank/DDBJ databases">
        <title>Comparative genomics of pyrophilous fungi reveals a link between fire events and developmental genes.</title>
        <authorList>
            <consortium name="DOE Joint Genome Institute"/>
            <person name="Steindorff A.S."/>
            <person name="Carver A."/>
            <person name="Calhoun S."/>
            <person name="Stillman K."/>
            <person name="Liu H."/>
            <person name="Lipzen A."/>
            <person name="Pangilinan J."/>
            <person name="Labutti K."/>
            <person name="Bruns T.D."/>
            <person name="Grigoriev I.V."/>
        </authorList>
    </citation>
    <scope>NUCLEOTIDE SEQUENCE [LARGE SCALE GENOMIC DNA]</scope>
    <source>
        <strain evidence="2 3">CBS 144469</strain>
    </source>
</reference>
<feature type="signal peptide" evidence="1">
    <location>
        <begin position="1"/>
        <end position="19"/>
    </location>
</feature>
<dbReference type="AlphaFoldDB" id="A0A8H6HSP6"/>